<comment type="caution">
    <text evidence="1">The sequence shown here is derived from an EMBL/GenBank/DDBJ whole genome shotgun (WGS) entry which is preliminary data.</text>
</comment>
<keyword evidence="2" id="KW-1185">Reference proteome</keyword>
<dbReference type="EMBL" id="JAOUSF010000003">
    <property type="protein sequence ID" value="MCU9614091.1"/>
    <property type="molecule type" value="Genomic_DNA"/>
</dbReference>
<name>A0AAE3IVE9_9BACI</name>
<evidence type="ECO:0000313" key="2">
    <source>
        <dbReference type="Proteomes" id="UP001209318"/>
    </source>
</evidence>
<protein>
    <submittedName>
        <fullName evidence="1">Uncharacterized protein</fullName>
    </submittedName>
</protein>
<reference evidence="1" key="1">
    <citation type="submission" date="2022-10" db="EMBL/GenBank/DDBJ databases">
        <title>Description of Fervidibacillus gen. nov. in the family Fervidibacillaceae fam. nov. with two species, Fervidibacillus albus sp. nov., and Fervidibacillus halotolerans sp. nov., isolated from tidal flat sediments.</title>
        <authorList>
            <person name="Kwon K.K."/>
            <person name="Yang S.-H."/>
        </authorList>
    </citation>
    <scope>NUCLEOTIDE SEQUENCE</scope>
    <source>
        <strain evidence="1">JCM 19140</strain>
    </source>
</reference>
<organism evidence="1 2">
    <name type="scientific">Perspicuibacillus lycopersici</name>
    <dbReference type="NCBI Taxonomy" id="1325689"/>
    <lineage>
        <taxon>Bacteria</taxon>
        <taxon>Bacillati</taxon>
        <taxon>Bacillota</taxon>
        <taxon>Bacilli</taxon>
        <taxon>Bacillales</taxon>
        <taxon>Bacillaceae</taxon>
        <taxon>Perspicuibacillus</taxon>
    </lineage>
</organism>
<dbReference type="Proteomes" id="UP001209318">
    <property type="component" value="Unassembled WGS sequence"/>
</dbReference>
<gene>
    <name evidence="1" type="ORF">OEV98_11020</name>
</gene>
<dbReference type="AlphaFoldDB" id="A0AAE3IVE9"/>
<dbReference type="RefSeq" id="WP_263073327.1">
    <property type="nucleotide sequence ID" value="NZ_JAOUSF010000003.1"/>
</dbReference>
<accession>A0AAE3IVE9</accession>
<evidence type="ECO:0000313" key="1">
    <source>
        <dbReference type="EMBL" id="MCU9614091.1"/>
    </source>
</evidence>
<sequence length="68" mass="8092">MLEKLNSLKGKKVEILLKEGRPIRCIPKQYLEEEYESYLVELFEESAGFQKGTLMELEEEQIKEIRPF</sequence>
<proteinExistence type="predicted"/>